<evidence type="ECO:0000313" key="3">
    <source>
        <dbReference type="Proteomes" id="UP000542353"/>
    </source>
</evidence>
<name>A0A7W7YZZ2_9BRAD</name>
<dbReference type="EMBL" id="JACHIH010000001">
    <property type="protein sequence ID" value="MBB5045391.1"/>
    <property type="molecule type" value="Genomic_DNA"/>
</dbReference>
<reference evidence="2 3" key="1">
    <citation type="submission" date="2020-08" db="EMBL/GenBank/DDBJ databases">
        <title>Genomic Encyclopedia of Type Strains, Phase IV (KMG-IV): sequencing the most valuable type-strain genomes for metagenomic binning, comparative biology and taxonomic classification.</title>
        <authorList>
            <person name="Goeker M."/>
        </authorList>
    </citation>
    <scope>NUCLEOTIDE SEQUENCE [LARGE SCALE GENOMIC DNA]</scope>
    <source>
        <strain evidence="2 3">DSM 12706</strain>
    </source>
</reference>
<gene>
    <name evidence="2" type="ORF">HNR60_000120</name>
</gene>
<proteinExistence type="predicted"/>
<dbReference type="Proteomes" id="UP000542353">
    <property type="component" value="Unassembled WGS sequence"/>
</dbReference>
<comment type="caution">
    <text evidence="2">The sequence shown here is derived from an EMBL/GenBank/DDBJ whole genome shotgun (WGS) entry which is preliminary data.</text>
</comment>
<feature type="region of interest" description="Disordered" evidence="1">
    <location>
        <begin position="37"/>
        <end position="70"/>
    </location>
</feature>
<dbReference type="AlphaFoldDB" id="A0A7W7YZZ2"/>
<evidence type="ECO:0000313" key="2">
    <source>
        <dbReference type="EMBL" id="MBB5045391.1"/>
    </source>
</evidence>
<keyword evidence="3" id="KW-1185">Reference proteome</keyword>
<sequence length="70" mass="7396">MNPPRFVFLTVDYSTSALLAGFAGPGQLDSIGGSDDVIPPRGITAPIENRSARPSLDKPSRRLSRIAQSG</sequence>
<accession>A0A7W7YZZ2</accession>
<evidence type="ECO:0000256" key="1">
    <source>
        <dbReference type="SAM" id="MobiDB-lite"/>
    </source>
</evidence>
<organism evidence="2 3">
    <name type="scientific">Rhodopseudomonas rhenobacensis</name>
    <dbReference type="NCBI Taxonomy" id="87461"/>
    <lineage>
        <taxon>Bacteria</taxon>
        <taxon>Pseudomonadati</taxon>
        <taxon>Pseudomonadota</taxon>
        <taxon>Alphaproteobacteria</taxon>
        <taxon>Hyphomicrobiales</taxon>
        <taxon>Nitrobacteraceae</taxon>
        <taxon>Rhodopseudomonas</taxon>
    </lineage>
</organism>
<dbReference type="RefSeq" id="WP_184253147.1">
    <property type="nucleotide sequence ID" value="NZ_JACHIH010000001.1"/>
</dbReference>
<protein>
    <submittedName>
        <fullName evidence="2">Uncharacterized protein</fullName>
    </submittedName>
</protein>